<evidence type="ECO:0000256" key="2">
    <source>
        <dbReference type="SAM" id="SignalP"/>
    </source>
</evidence>
<feature type="chain" id="PRO_5018785499" evidence="2">
    <location>
        <begin position="19"/>
        <end position="112"/>
    </location>
</feature>
<organism evidence="3 4">
    <name type="scientific">Neisseria weaveri</name>
    <dbReference type="NCBI Taxonomy" id="28091"/>
    <lineage>
        <taxon>Bacteria</taxon>
        <taxon>Pseudomonadati</taxon>
        <taxon>Pseudomonadota</taxon>
        <taxon>Betaproteobacteria</taxon>
        <taxon>Neisseriales</taxon>
        <taxon>Neisseriaceae</taxon>
        <taxon>Neisseria</taxon>
    </lineage>
</organism>
<evidence type="ECO:0000256" key="1">
    <source>
        <dbReference type="SAM" id="Coils"/>
    </source>
</evidence>
<feature type="signal peptide" evidence="2">
    <location>
        <begin position="1"/>
        <end position="18"/>
    </location>
</feature>
<name>A0A3S5F9I6_9NEIS</name>
<accession>A0A3S5F9I6</accession>
<evidence type="ECO:0000313" key="4">
    <source>
        <dbReference type="Proteomes" id="UP000272771"/>
    </source>
</evidence>
<dbReference type="AlphaFoldDB" id="A0A3S5F9I6"/>
<dbReference type="STRING" id="28091.SAMEA3174300_01019"/>
<dbReference type="OrthoDB" id="6650121at2"/>
<dbReference type="RefSeq" id="WP_004284208.1">
    <property type="nucleotide sequence ID" value="NZ_CAUJRG010000006.1"/>
</dbReference>
<dbReference type="Proteomes" id="UP000272771">
    <property type="component" value="Chromosome"/>
</dbReference>
<reference evidence="3 4" key="1">
    <citation type="submission" date="2018-12" db="EMBL/GenBank/DDBJ databases">
        <authorList>
            <consortium name="Pathogen Informatics"/>
        </authorList>
    </citation>
    <scope>NUCLEOTIDE SEQUENCE [LARGE SCALE GENOMIC DNA]</scope>
    <source>
        <strain evidence="3 4">NCTC12742</strain>
    </source>
</reference>
<keyword evidence="4" id="KW-1185">Reference proteome</keyword>
<keyword evidence="2" id="KW-0732">Signal</keyword>
<dbReference type="EMBL" id="LR134533">
    <property type="protein sequence ID" value="VEJ49750.1"/>
    <property type="molecule type" value="Genomic_DNA"/>
</dbReference>
<sequence>MNKTLLLLLAALSAPAFAHSDARLNALEARIDYLEKRIALLEQNQNRHQNIIIEHRSPSNRVYICKLSVFGKDYEASDKNEGLARLAVKKACRKTNDGIFCQEHDIRCKKFD</sequence>
<gene>
    <name evidence="3" type="ORF">NCTC12742_00339</name>
</gene>
<evidence type="ECO:0000313" key="3">
    <source>
        <dbReference type="EMBL" id="VEJ49750.1"/>
    </source>
</evidence>
<feature type="coiled-coil region" evidence="1">
    <location>
        <begin position="24"/>
        <end position="51"/>
    </location>
</feature>
<proteinExistence type="predicted"/>
<keyword evidence="1" id="KW-0175">Coiled coil</keyword>
<protein>
    <submittedName>
        <fullName evidence="3">Periplasmic protein</fullName>
    </submittedName>
</protein>